<dbReference type="InterPro" id="IPR010225">
    <property type="entry name" value="HrpB"/>
</dbReference>
<dbReference type="SMART" id="SM00490">
    <property type="entry name" value="HELICc"/>
    <property type="match status" value="1"/>
</dbReference>
<dbReference type="GO" id="GO:0005524">
    <property type="term" value="F:ATP binding"/>
    <property type="evidence" value="ECO:0007669"/>
    <property type="project" value="UniProtKB-KW"/>
</dbReference>
<keyword evidence="2" id="KW-0547">Nucleotide-binding</keyword>
<dbReference type="PANTHER" id="PTHR43519">
    <property type="entry name" value="ATP-DEPENDENT RNA HELICASE HRPB"/>
    <property type="match status" value="1"/>
</dbReference>
<dbReference type="Gene3D" id="1.20.120.1080">
    <property type="match status" value="1"/>
</dbReference>
<dbReference type="Pfam" id="PF04408">
    <property type="entry name" value="WHD_HA2"/>
    <property type="match status" value="1"/>
</dbReference>
<evidence type="ECO:0000256" key="6">
    <source>
        <dbReference type="SAM" id="MobiDB-lite"/>
    </source>
</evidence>
<feature type="domain" description="Helicase ATP-binding" evidence="7">
    <location>
        <begin position="20"/>
        <end position="184"/>
    </location>
</feature>
<evidence type="ECO:0000259" key="7">
    <source>
        <dbReference type="PROSITE" id="PS51192"/>
    </source>
</evidence>
<dbReference type="InterPro" id="IPR007502">
    <property type="entry name" value="Helicase-assoc_dom"/>
</dbReference>
<dbReference type="SMART" id="SM00487">
    <property type="entry name" value="DEXDc"/>
    <property type="match status" value="1"/>
</dbReference>
<dbReference type="Pfam" id="PF00270">
    <property type="entry name" value="DEAD"/>
    <property type="match status" value="1"/>
</dbReference>
<protein>
    <recommendedName>
        <fullName evidence="1">RNA helicase</fullName>
        <ecNumber evidence="1">3.6.4.13</ecNumber>
    </recommendedName>
</protein>
<dbReference type="EMBL" id="CADCTB010000204">
    <property type="protein sequence ID" value="CAA9272125.1"/>
    <property type="molecule type" value="Genomic_DNA"/>
</dbReference>
<dbReference type="Pfam" id="PF00271">
    <property type="entry name" value="Helicase_C"/>
    <property type="match status" value="1"/>
</dbReference>
<dbReference type="InterPro" id="IPR013689">
    <property type="entry name" value="RNA_helicase_ATP-dep_HrpB_C"/>
</dbReference>
<dbReference type="InterPro" id="IPR002464">
    <property type="entry name" value="DNA/RNA_helicase_DEAH_CS"/>
</dbReference>
<name>A0A6J4J9K3_9ACTN</name>
<dbReference type="CDD" id="cd18791">
    <property type="entry name" value="SF2_C_RHA"/>
    <property type="match status" value="1"/>
</dbReference>
<dbReference type="FunFam" id="3.40.50.300:FF:002125">
    <property type="entry name" value="ATP-dependent helicase HrpB"/>
    <property type="match status" value="1"/>
</dbReference>
<feature type="domain" description="Helicase C-terminal" evidence="8">
    <location>
        <begin position="210"/>
        <end position="376"/>
    </location>
</feature>
<keyword evidence="4 9" id="KW-0347">Helicase</keyword>
<dbReference type="PROSITE" id="PS51192">
    <property type="entry name" value="HELICASE_ATP_BIND_1"/>
    <property type="match status" value="1"/>
</dbReference>
<dbReference type="SUPFAM" id="SSF52540">
    <property type="entry name" value="P-loop containing nucleoside triphosphate hydrolases"/>
    <property type="match status" value="1"/>
</dbReference>
<dbReference type="EC" id="3.6.4.13" evidence="1"/>
<evidence type="ECO:0000259" key="8">
    <source>
        <dbReference type="PROSITE" id="PS51194"/>
    </source>
</evidence>
<keyword evidence="5" id="KW-0067">ATP-binding</keyword>
<dbReference type="InterPro" id="IPR014001">
    <property type="entry name" value="Helicase_ATP-bd"/>
</dbReference>
<dbReference type="PIRSF" id="PIRSF005496">
    <property type="entry name" value="ATP_hel_hrpB"/>
    <property type="match status" value="1"/>
</dbReference>
<dbReference type="GO" id="GO:0003676">
    <property type="term" value="F:nucleic acid binding"/>
    <property type="evidence" value="ECO:0007669"/>
    <property type="project" value="InterPro"/>
</dbReference>
<gene>
    <name evidence="9" type="ORF">AVDCRST_MAG10-3346</name>
</gene>
<dbReference type="InterPro" id="IPR001650">
    <property type="entry name" value="Helicase_C-like"/>
</dbReference>
<dbReference type="NCBIfam" id="TIGR01970">
    <property type="entry name" value="DEAH_box_HrpB"/>
    <property type="match status" value="1"/>
</dbReference>
<dbReference type="AlphaFoldDB" id="A0A6J4J9K3"/>
<feature type="region of interest" description="Disordered" evidence="6">
    <location>
        <begin position="810"/>
        <end position="830"/>
    </location>
</feature>
<dbReference type="InterPro" id="IPR011545">
    <property type="entry name" value="DEAD/DEAH_box_helicase_dom"/>
</dbReference>
<dbReference type="InterPro" id="IPR027417">
    <property type="entry name" value="P-loop_NTPase"/>
</dbReference>
<keyword evidence="3" id="KW-0378">Hydrolase</keyword>
<reference evidence="9" key="1">
    <citation type="submission" date="2020-02" db="EMBL/GenBank/DDBJ databases">
        <authorList>
            <person name="Meier V. D."/>
        </authorList>
    </citation>
    <scope>NUCLEOTIDE SEQUENCE</scope>
    <source>
        <strain evidence="9">AVDCRST_MAG10</strain>
    </source>
</reference>
<dbReference type="CDD" id="cd17990">
    <property type="entry name" value="DEXHc_HrpB"/>
    <property type="match status" value="1"/>
</dbReference>
<dbReference type="GO" id="GO:0003724">
    <property type="term" value="F:RNA helicase activity"/>
    <property type="evidence" value="ECO:0007669"/>
    <property type="project" value="UniProtKB-EC"/>
</dbReference>
<dbReference type="Gene3D" id="3.40.50.300">
    <property type="entry name" value="P-loop containing nucleotide triphosphate hydrolases"/>
    <property type="match status" value="2"/>
</dbReference>
<evidence type="ECO:0000256" key="2">
    <source>
        <dbReference type="ARBA" id="ARBA00022741"/>
    </source>
</evidence>
<dbReference type="PANTHER" id="PTHR43519:SF1">
    <property type="entry name" value="ATP-DEPENDENT RNA HELICASE HRPB"/>
    <property type="match status" value="1"/>
</dbReference>
<evidence type="ECO:0000256" key="4">
    <source>
        <dbReference type="ARBA" id="ARBA00022806"/>
    </source>
</evidence>
<dbReference type="PROSITE" id="PS00690">
    <property type="entry name" value="DEAH_ATP_HELICASE"/>
    <property type="match status" value="1"/>
</dbReference>
<dbReference type="PROSITE" id="PS51194">
    <property type="entry name" value="HELICASE_CTER"/>
    <property type="match status" value="1"/>
</dbReference>
<evidence type="ECO:0000256" key="1">
    <source>
        <dbReference type="ARBA" id="ARBA00012552"/>
    </source>
</evidence>
<evidence type="ECO:0000256" key="3">
    <source>
        <dbReference type="ARBA" id="ARBA00022801"/>
    </source>
</evidence>
<proteinExistence type="predicted"/>
<dbReference type="InterPro" id="IPR049614">
    <property type="entry name" value="HrpB_DEXH"/>
</dbReference>
<dbReference type="GO" id="GO:0016787">
    <property type="term" value="F:hydrolase activity"/>
    <property type="evidence" value="ECO:0007669"/>
    <property type="project" value="UniProtKB-KW"/>
</dbReference>
<organism evidence="9">
    <name type="scientific">uncultured Acidimicrobiales bacterium</name>
    <dbReference type="NCBI Taxonomy" id="310071"/>
    <lineage>
        <taxon>Bacteria</taxon>
        <taxon>Bacillati</taxon>
        <taxon>Actinomycetota</taxon>
        <taxon>Acidimicrobiia</taxon>
        <taxon>Acidimicrobiales</taxon>
        <taxon>environmental samples</taxon>
    </lineage>
</organism>
<dbReference type="InterPro" id="IPR048333">
    <property type="entry name" value="HA2_WH"/>
</dbReference>
<sequence length="830" mass="88195">MPVDVPPSGLPVEECVPALRQALTEAGSAVLVAPPGAGKTTIVPLRLLEEPWLAGMRIVMLEPRRLATRAAARRMASLLGEDVGATVGYTTRDERKVGRATRIEVVTEGILTRRLQTDPSLPGVGLVVFDELHERNLQADLALALVLDARPALRPDLRVLAMSATLEAARVAALLGDAPVIESEGRAHEVTVRWSPRRPKDRLDAATTAGVRRAVKEEPGDVLVFLPGAADIRRVEASLRGGGLPPDVDVRPLFGALTAVDQDAALAPSPPGRRRVVLATDIAETSLTVEGVRIVVDSGEARSPRFDARTGLTKLRTGPISRASAEQRAGRAGRNGPGVAYRLWSRLEHGARRPYADPEISSVDLAGLALELAVWGSDPADLAFLDPPPRRALDEARSLLAMLGAVDDGGRPTSLGRAMADLPLHPRLARMVVGAVDDGLGWTACVVAALLEDRDVLRGRPDDLPTDVAERVSLIADQSARHPLADSGAVRSAARRAGELARRAGVGRVAVDPSRCGLVLALAYPDRLAQSRGGARFRLRNGSGAWLPAGDPLAGEAFLAIADIDAGRGDGRIRLAAGLDAADVEEAAGAAEEHVTVSWDGARDDLRARVERRLGSLVLTATEGPAPPGPVTTRALVGRVRSTRLAALHWTDKARALQHRAAFARRALGDRWPDLSDAALVATLDDWLAPLLAQATSRADIEAVDVTSALRARLGHQLARELDRVAPTNLTIASGRTVPVDYSDGQPVMAVRVQDLFGSATHPTVGDGKVPVVLQLLSPAGRPVQVTADLPGFWAGTWAEVRKEMAGRYPKHSWPLDPLDARPPAKRRAR</sequence>
<evidence type="ECO:0000256" key="5">
    <source>
        <dbReference type="ARBA" id="ARBA00022840"/>
    </source>
</evidence>
<evidence type="ECO:0000313" key="9">
    <source>
        <dbReference type="EMBL" id="CAA9272125.1"/>
    </source>
</evidence>
<dbReference type="Pfam" id="PF08482">
    <property type="entry name" value="HrpB_C"/>
    <property type="match status" value="1"/>
</dbReference>
<dbReference type="SMART" id="SM00847">
    <property type="entry name" value="HA2"/>
    <property type="match status" value="1"/>
</dbReference>
<accession>A0A6J4J9K3</accession>